<keyword evidence="1" id="KW-0548">Nucleotidyltransferase</keyword>
<dbReference type="SUPFAM" id="SSF53448">
    <property type="entry name" value="Nucleotide-diphospho-sugar transferases"/>
    <property type="match status" value="1"/>
</dbReference>
<dbReference type="CDD" id="cd02513">
    <property type="entry name" value="CMP-NeuAc_Synthase"/>
    <property type="match status" value="1"/>
</dbReference>
<reference evidence="1 2" key="1">
    <citation type="submission" date="2020-04" db="EMBL/GenBank/DDBJ databases">
        <title>Salinimonas sp. HHU 13199.</title>
        <authorList>
            <person name="Cui X."/>
            <person name="Zhang D."/>
        </authorList>
    </citation>
    <scope>NUCLEOTIDE SEQUENCE [LARGE SCALE GENOMIC DNA]</scope>
    <source>
        <strain evidence="1 2">HHU 13199</strain>
    </source>
</reference>
<dbReference type="RefSeq" id="WP_191023300.1">
    <property type="nucleotide sequence ID" value="NZ_JABBXD010000002.1"/>
</dbReference>
<dbReference type="Gene3D" id="3.90.550.10">
    <property type="entry name" value="Spore Coat Polysaccharide Biosynthesis Protein SpsA, Chain A"/>
    <property type="match status" value="1"/>
</dbReference>
<dbReference type="Proteomes" id="UP000624419">
    <property type="component" value="Unassembled WGS sequence"/>
</dbReference>
<comment type="caution">
    <text evidence="1">The sequence shown here is derived from an EMBL/GenBank/DDBJ whole genome shotgun (WGS) entry which is preliminary data.</text>
</comment>
<proteinExistence type="predicted"/>
<organism evidence="1 2">
    <name type="scientific">Salinimonas profundi</name>
    <dbReference type="NCBI Taxonomy" id="2729140"/>
    <lineage>
        <taxon>Bacteria</taxon>
        <taxon>Pseudomonadati</taxon>
        <taxon>Pseudomonadota</taxon>
        <taxon>Gammaproteobacteria</taxon>
        <taxon>Alteromonadales</taxon>
        <taxon>Alteromonadaceae</taxon>
        <taxon>Alteromonas/Salinimonas group</taxon>
        <taxon>Salinimonas</taxon>
    </lineage>
</organism>
<protein>
    <submittedName>
        <fullName evidence="1">Acylneuraminate cytidylyltransferase family protein</fullName>
    </submittedName>
</protein>
<accession>A0ABR8LGF9</accession>
<gene>
    <name evidence="1" type="ORF">HHX48_06320</name>
</gene>
<dbReference type="GO" id="GO:0016779">
    <property type="term" value="F:nucleotidyltransferase activity"/>
    <property type="evidence" value="ECO:0007669"/>
    <property type="project" value="UniProtKB-KW"/>
</dbReference>
<dbReference type="InterPro" id="IPR050793">
    <property type="entry name" value="CMP-NeuNAc_synthase"/>
</dbReference>
<sequence>MKTFAFVFARGGSKGLPGKNIKPLAGKPLLAHAIEMAKASSVIDRVFVSTDDAGIAEVAQYHGAIVIERPDALATDTSPEWLCWRHAVNWVNEHYGAFDIFVSLPATSPIRRIGDVEASIEKIKSKDGDICISIAKTHRNPFFNVVKLREDGLVELMNTPDAIITRRQDAPQAFDIVTSFYTTTPDYILTQSGLFEGRVSHVEIPKSHAVDIDDIYDFKLAEIMMRETGCECAAKK</sequence>
<dbReference type="InterPro" id="IPR029044">
    <property type="entry name" value="Nucleotide-diphossugar_trans"/>
</dbReference>
<evidence type="ECO:0000313" key="1">
    <source>
        <dbReference type="EMBL" id="MBD3585340.1"/>
    </source>
</evidence>
<dbReference type="InterPro" id="IPR003329">
    <property type="entry name" value="Cytidylyl_trans"/>
</dbReference>
<dbReference type="PANTHER" id="PTHR21485">
    <property type="entry name" value="HAD SUPERFAMILY MEMBERS CMAS AND KDSC"/>
    <property type="match status" value="1"/>
</dbReference>
<dbReference type="Pfam" id="PF02348">
    <property type="entry name" value="CTP_transf_3"/>
    <property type="match status" value="1"/>
</dbReference>
<dbReference type="EMBL" id="JABBXD010000002">
    <property type="protein sequence ID" value="MBD3585340.1"/>
    <property type="molecule type" value="Genomic_DNA"/>
</dbReference>
<dbReference type="PANTHER" id="PTHR21485:SF6">
    <property type="entry name" value="N-ACYLNEURAMINATE CYTIDYLYLTRANSFERASE-RELATED"/>
    <property type="match status" value="1"/>
</dbReference>
<keyword evidence="2" id="KW-1185">Reference proteome</keyword>
<name>A0ABR8LGF9_9ALTE</name>
<keyword evidence="1" id="KW-0808">Transferase</keyword>
<evidence type="ECO:0000313" key="2">
    <source>
        <dbReference type="Proteomes" id="UP000624419"/>
    </source>
</evidence>